<dbReference type="PANTHER" id="PTHR46390">
    <property type="entry name" value="MANNOSE-1-PHOSPHATE GUANYLYLTRANSFERASE"/>
    <property type="match status" value="1"/>
</dbReference>
<feature type="domain" description="Cytidyltransferase-like" evidence="2">
    <location>
        <begin position="10"/>
        <end position="79"/>
    </location>
</feature>
<reference evidence="3" key="1">
    <citation type="submission" date="2018-05" db="EMBL/GenBank/DDBJ databases">
        <authorList>
            <person name="Lanie J.A."/>
            <person name="Ng W.-L."/>
            <person name="Kazmierczak K.M."/>
            <person name="Andrzejewski T.M."/>
            <person name="Davidsen T.M."/>
            <person name="Wayne K.J."/>
            <person name="Tettelin H."/>
            <person name="Glass J.I."/>
            <person name="Rusch D."/>
            <person name="Podicherti R."/>
            <person name="Tsui H.-C.T."/>
            <person name="Winkler M.E."/>
        </authorList>
    </citation>
    <scope>NUCLEOTIDE SEQUENCE</scope>
</reference>
<accession>A0A381V6I3</accession>
<dbReference type="InterPro" id="IPR001538">
    <property type="entry name" value="Man6P_isomerase-2_C"/>
</dbReference>
<evidence type="ECO:0000259" key="2">
    <source>
        <dbReference type="Pfam" id="PF01467"/>
    </source>
</evidence>
<dbReference type="CDD" id="cd02213">
    <property type="entry name" value="cupin_PMI_typeII_C"/>
    <property type="match status" value="1"/>
</dbReference>
<dbReference type="NCBIfam" id="TIGR00125">
    <property type="entry name" value="cyt_tran_rel"/>
    <property type="match status" value="1"/>
</dbReference>
<name>A0A381V6I3_9ZZZZ</name>
<dbReference type="GO" id="GO:0005976">
    <property type="term" value="P:polysaccharide metabolic process"/>
    <property type="evidence" value="ECO:0007669"/>
    <property type="project" value="InterPro"/>
</dbReference>
<dbReference type="GO" id="GO:0004475">
    <property type="term" value="F:mannose-1-phosphate guanylyltransferase (GTP) activity"/>
    <property type="evidence" value="ECO:0007669"/>
    <property type="project" value="TreeGrafter"/>
</dbReference>
<dbReference type="PANTHER" id="PTHR46390:SF1">
    <property type="entry name" value="MANNOSE-1-PHOSPHATE GUANYLYLTRANSFERASE"/>
    <property type="match status" value="1"/>
</dbReference>
<dbReference type="AlphaFoldDB" id="A0A381V6I3"/>
<feature type="domain" description="Mannose-6-phosphate isomerase type II C-terminal" evidence="1">
    <location>
        <begin position="152"/>
        <end position="255"/>
    </location>
</feature>
<dbReference type="SUPFAM" id="SSF51182">
    <property type="entry name" value="RmlC-like cupins"/>
    <property type="match status" value="1"/>
</dbReference>
<sequence length="260" mass="29745">MSKKYDYALVSGGFDPVHLGHLELIKGAKLIAGKVIILLNSDKWLKRKKGKPFMNEKQRTEILLEFSSVHEVIVQDDDNDDSSNIAIENFVINHPNKKICYCNGGDRSQIKEIREGKTCKELGVDLKFGVGGNNKIESSSNLTKNYLADIEMRPWGQFHVIAKGQGYQVKEIIVNQNSKQSLQKHRYRSECWQIINGRCQIQLGKEVMQLSKGENIFIPQGIFHRVENIGDKELIFVEIQIGDRIEEEDIIRVEDDYGRV</sequence>
<dbReference type="SUPFAM" id="SSF52374">
    <property type="entry name" value="Nucleotidylyl transferase"/>
    <property type="match status" value="1"/>
</dbReference>
<dbReference type="InterPro" id="IPR014710">
    <property type="entry name" value="RmlC-like_jellyroll"/>
</dbReference>
<dbReference type="Gene3D" id="2.60.120.10">
    <property type="entry name" value="Jelly Rolls"/>
    <property type="match status" value="1"/>
</dbReference>
<gene>
    <name evidence="3" type="ORF">METZ01_LOCUS88232</name>
</gene>
<dbReference type="InterPro" id="IPR004821">
    <property type="entry name" value="Cyt_trans-like"/>
</dbReference>
<proteinExistence type="predicted"/>
<organism evidence="3">
    <name type="scientific">marine metagenome</name>
    <dbReference type="NCBI Taxonomy" id="408172"/>
    <lineage>
        <taxon>unclassified sequences</taxon>
        <taxon>metagenomes</taxon>
        <taxon>ecological metagenomes</taxon>
    </lineage>
</organism>
<evidence type="ECO:0008006" key="4">
    <source>
        <dbReference type="Google" id="ProtNLM"/>
    </source>
</evidence>
<dbReference type="EMBL" id="UINC01007852">
    <property type="protein sequence ID" value="SVA35378.1"/>
    <property type="molecule type" value="Genomic_DNA"/>
</dbReference>
<dbReference type="Gene3D" id="3.40.50.620">
    <property type="entry name" value="HUPs"/>
    <property type="match status" value="1"/>
</dbReference>
<evidence type="ECO:0000259" key="1">
    <source>
        <dbReference type="Pfam" id="PF01050"/>
    </source>
</evidence>
<dbReference type="Pfam" id="PF01467">
    <property type="entry name" value="CTP_transf_like"/>
    <property type="match status" value="1"/>
</dbReference>
<dbReference type="InterPro" id="IPR014729">
    <property type="entry name" value="Rossmann-like_a/b/a_fold"/>
</dbReference>
<dbReference type="InterPro" id="IPR051161">
    <property type="entry name" value="Mannose-6P_isomerase_type2"/>
</dbReference>
<dbReference type="GO" id="GO:0009298">
    <property type="term" value="P:GDP-mannose biosynthetic process"/>
    <property type="evidence" value="ECO:0007669"/>
    <property type="project" value="TreeGrafter"/>
</dbReference>
<protein>
    <recommendedName>
        <fullName evidence="4">Cytidyltransferase-like domain-containing protein</fullName>
    </recommendedName>
</protein>
<evidence type="ECO:0000313" key="3">
    <source>
        <dbReference type="EMBL" id="SVA35378.1"/>
    </source>
</evidence>
<dbReference type="InterPro" id="IPR011051">
    <property type="entry name" value="RmlC_Cupin_sf"/>
</dbReference>
<dbReference type="Pfam" id="PF01050">
    <property type="entry name" value="MannoseP_isomer"/>
    <property type="match status" value="1"/>
</dbReference>